<gene>
    <name evidence="1" type="ORF">OL497_03625</name>
</gene>
<name>A0ABT3IGQ3_9BACT</name>
<reference evidence="1 2" key="1">
    <citation type="submission" date="2022-10" db="EMBL/GenBank/DDBJ databases">
        <title>Chitinophaga nivalis PC15 sp. nov., isolated from Pyeongchang county, South Korea.</title>
        <authorList>
            <person name="Trinh H.N."/>
        </authorList>
    </citation>
    <scope>NUCLEOTIDE SEQUENCE [LARGE SCALE GENOMIC DNA]</scope>
    <source>
        <strain evidence="1 2">PC14</strain>
    </source>
</reference>
<sequence length="107" mass="12107">MSILTGRPSPLQTMTLEASSLLRIPREQYLGLLKTTHGPALMRVAAELSFLSKQQQQIDLLTLTAAQRYAFLLQHQPAVVRRIPQKHLASYLGITPQSFSRIRKKKL</sequence>
<proteinExistence type="predicted"/>
<dbReference type="RefSeq" id="WP_264727819.1">
    <property type="nucleotide sequence ID" value="NZ_JAPDNR010000001.1"/>
</dbReference>
<comment type="caution">
    <text evidence="1">The sequence shown here is derived from an EMBL/GenBank/DDBJ whole genome shotgun (WGS) entry which is preliminary data.</text>
</comment>
<dbReference type="EMBL" id="JAPDNS010000001">
    <property type="protein sequence ID" value="MCW3482964.1"/>
    <property type="molecule type" value="Genomic_DNA"/>
</dbReference>
<protein>
    <recommendedName>
        <fullName evidence="3">Cyclic nucleotide-binding domain-containing protein</fullName>
    </recommendedName>
</protein>
<organism evidence="1 2">
    <name type="scientific">Chitinophaga nivalis</name>
    <dbReference type="NCBI Taxonomy" id="2991709"/>
    <lineage>
        <taxon>Bacteria</taxon>
        <taxon>Pseudomonadati</taxon>
        <taxon>Bacteroidota</taxon>
        <taxon>Chitinophagia</taxon>
        <taxon>Chitinophagales</taxon>
        <taxon>Chitinophagaceae</taxon>
        <taxon>Chitinophaga</taxon>
    </lineage>
</organism>
<accession>A0ABT3IGQ3</accession>
<keyword evidence="2" id="KW-1185">Reference proteome</keyword>
<dbReference type="Gene3D" id="2.60.120.10">
    <property type="entry name" value="Jelly Rolls"/>
    <property type="match status" value="1"/>
</dbReference>
<dbReference type="Proteomes" id="UP001207742">
    <property type="component" value="Unassembled WGS sequence"/>
</dbReference>
<evidence type="ECO:0000313" key="2">
    <source>
        <dbReference type="Proteomes" id="UP001207742"/>
    </source>
</evidence>
<evidence type="ECO:0000313" key="1">
    <source>
        <dbReference type="EMBL" id="MCW3482964.1"/>
    </source>
</evidence>
<dbReference type="InterPro" id="IPR014710">
    <property type="entry name" value="RmlC-like_jellyroll"/>
</dbReference>
<evidence type="ECO:0008006" key="3">
    <source>
        <dbReference type="Google" id="ProtNLM"/>
    </source>
</evidence>